<feature type="region of interest" description="Disordered" evidence="1">
    <location>
        <begin position="210"/>
        <end position="237"/>
    </location>
</feature>
<sequence length="341" mass="37621">MSTHLRGMKEEKDKGGDVEMSESSINEREGAGGGGGDYIPPSTQSDSGYDKGAPGFKKITWGRKDFFDHLERDYLTTSYPCYLLPNLTKVPPEARNWGLKRGSERIFSSPPGGLTNYPTVAHLKTRAPLGYEVTDDIFDRAFNSPQQRRNALSSPAHILSPLARSSEASQSGGLTSKWEGQSSFVQQLDRMKGKMANEDSVPLEKFARSLPSIHPKENPLRAPAAAPRPPSQAPNDNATKIGEMAFEHLTTLYNTTNPDSAARSSAALLDAHMSNLLWIQSRLINHYENLIRTRNLIQKSIDAISVAAFTQTRAIEFSQMFQGQADAEENMYDGVVERTAD</sequence>
<comment type="caution">
    <text evidence="2">The sequence shown here is derived from an EMBL/GenBank/DDBJ whole genome shotgun (WGS) entry which is preliminary data.</text>
</comment>
<feature type="region of interest" description="Disordered" evidence="1">
    <location>
        <begin position="146"/>
        <end position="180"/>
    </location>
</feature>
<organism evidence="2 3">
    <name type="scientific">Ephemerocybe angulata</name>
    <dbReference type="NCBI Taxonomy" id="980116"/>
    <lineage>
        <taxon>Eukaryota</taxon>
        <taxon>Fungi</taxon>
        <taxon>Dikarya</taxon>
        <taxon>Basidiomycota</taxon>
        <taxon>Agaricomycotina</taxon>
        <taxon>Agaricomycetes</taxon>
        <taxon>Agaricomycetidae</taxon>
        <taxon>Agaricales</taxon>
        <taxon>Agaricineae</taxon>
        <taxon>Psathyrellaceae</taxon>
        <taxon>Ephemerocybe</taxon>
    </lineage>
</organism>
<evidence type="ECO:0000313" key="3">
    <source>
        <dbReference type="Proteomes" id="UP000521943"/>
    </source>
</evidence>
<evidence type="ECO:0000313" key="2">
    <source>
        <dbReference type="EMBL" id="KAF6763330.1"/>
    </source>
</evidence>
<dbReference type="EMBL" id="JACGCI010000006">
    <property type="protein sequence ID" value="KAF6763330.1"/>
    <property type="molecule type" value="Genomic_DNA"/>
</dbReference>
<feature type="region of interest" description="Disordered" evidence="1">
    <location>
        <begin position="1"/>
        <end position="53"/>
    </location>
</feature>
<gene>
    <name evidence="2" type="ORF">DFP72DRAFT_841435</name>
</gene>
<feature type="compositionally biased region" description="Basic and acidic residues" evidence="1">
    <location>
        <begin position="7"/>
        <end position="17"/>
    </location>
</feature>
<name>A0A8H6ID35_9AGAR</name>
<protein>
    <submittedName>
        <fullName evidence="2">Uncharacterized protein</fullName>
    </submittedName>
</protein>
<dbReference type="AlphaFoldDB" id="A0A8H6ID35"/>
<keyword evidence="3" id="KW-1185">Reference proteome</keyword>
<dbReference type="Proteomes" id="UP000521943">
    <property type="component" value="Unassembled WGS sequence"/>
</dbReference>
<proteinExistence type="predicted"/>
<accession>A0A8H6ID35</accession>
<feature type="compositionally biased region" description="Polar residues" evidence="1">
    <location>
        <begin position="166"/>
        <end position="180"/>
    </location>
</feature>
<evidence type="ECO:0000256" key="1">
    <source>
        <dbReference type="SAM" id="MobiDB-lite"/>
    </source>
</evidence>
<reference evidence="2 3" key="1">
    <citation type="submission" date="2020-07" db="EMBL/GenBank/DDBJ databases">
        <title>Comparative genomics of pyrophilous fungi reveals a link between fire events and developmental genes.</title>
        <authorList>
            <consortium name="DOE Joint Genome Institute"/>
            <person name="Steindorff A.S."/>
            <person name="Carver A."/>
            <person name="Calhoun S."/>
            <person name="Stillman K."/>
            <person name="Liu H."/>
            <person name="Lipzen A."/>
            <person name="Pangilinan J."/>
            <person name="Labutti K."/>
            <person name="Bruns T.D."/>
            <person name="Grigoriev I.V."/>
        </authorList>
    </citation>
    <scope>NUCLEOTIDE SEQUENCE [LARGE SCALE GENOMIC DNA]</scope>
    <source>
        <strain evidence="2 3">CBS 144469</strain>
    </source>
</reference>